<dbReference type="EC" id="3.2.2.-" evidence="8"/>
<feature type="compositionally biased region" description="Basic and acidic residues" evidence="9">
    <location>
        <begin position="63"/>
        <end position="72"/>
    </location>
</feature>
<evidence type="ECO:0000256" key="7">
    <source>
        <dbReference type="ARBA" id="ARBA00044632"/>
    </source>
</evidence>
<dbReference type="SMART" id="SM00478">
    <property type="entry name" value="ENDO3c"/>
    <property type="match status" value="1"/>
</dbReference>
<comment type="function">
    <text evidence="8">Bifunctional DNA N-glycosylase with associated apurinic/apyrimidinic (AP) lyase function that catalyzes the first step in base excision repair (BER), the primary repair pathway for the repair of oxidative DNA damage. The DNA N-glycosylase activity releases the damaged DNA base from DNA by cleaving the N-glycosidic bond, leaving an AP site. The AP lyase activity cleaves the phosphodiester bond 3' to the AP site by a beta-elimination. Primarily recognizes and repairs oxidative base damage of pyrimidines.</text>
</comment>
<comment type="similarity">
    <text evidence="1 8">Belongs to the Nth/MutY family.</text>
</comment>
<dbReference type="FunFam" id="1.10.340.30:FF:000001">
    <property type="entry name" value="Endonuclease III"/>
    <property type="match status" value="1"/>
</dbReference>
<dbReference type="InterPro" id="IPR004036">
    <property type="entry name" value="Endonuclease-III-like_CS2"/>
</dbReference>
<dbReference type="GO" id="GO:0006289">
    <property type="term" value="P:nucleotide-excision repair"/>
    <property type="evidence" value="ECO:0007669"/>
    <property type="project" value="TreeGrafter"/>
</dbReference>
<comment type="caution">
    <text evidence="11">The sequence shown here is derived from an EMBL/GenBank/DDBJ whole genome shotgun (WGS) entry which is preliminary data.</text>
</comment>
<dbReference type="GO" id="GO:0000703">
    <property type="term" value="F:oxidized pyrimidine nucleobase lesion DNA N-glycosylase activity"/>
    <property type="evidence" value="ECO:0007669"/>
    <property type="project" value="UniProtKB-UniRule"/>
</dbReference>
<accession>A0AAD6VV05</accession>
<dbReference type="InterPro" id="IPR030841">
    <property type="entry name" value="NTH1"/>
</dbReference>
<keyword evidence="2 8" id="KW-0227">DNA damage</keyword>
<dbReference type="Gene3D" id="1.10.340.30">
    <property type="entry name" value="Hypothetical protein, domain 2"/>
    <property type="match status" value="1"/>
</dbReference>
<evidence type="ECO:0000256" key="2">
    <source>
        <dbReference type="ARBA" id="ARBA00022763"/>
    </source>
</evidence>
<feature type="compositionally biased region" description="Low complexity" evidence="9">
    <location>
        <begin position="1"/>
        <end position="16"/>
    </location>
</feature>
<feature type="region of interest" description="Disordered" evidence="9">
    <location>
        <begin position="1"/>
        <end position="98"/>
    </location>
</feature>
<keyword evidence="8" id="KW-0496">Mitochondrion</keyword>
<evidence type="ECO:0000256" key="8">
    <source>
        <dbReference type="HAMAP-Rule" id="MF_03183"/>
    </source>
</evidence>
<evidence type="ECO:0000313" key="11">
    <source>
        <dbReference type="EMBL" id="KAJ7221509.1"/>
    </source>
</evidence>
<dbReference type="GO" id="GO:0003677">
    <property type="term" value="F:DNA binding"/>
    <property type="evidence" value="ECO:0007669"/>
    <property type="project" value="UniProtKB-UniRule"/>
</dbReference>
<proteinExistence type="inferred from homology"/>
<keyword evidence="6 8" id="KW-0326">Glycosidase</keyword>
<dbReference type="GO" id="GO:0006285">
    <property type="term" value="P:base-excision repair, AP site formation"/>
    <property type="evidence" value="ECO:0007669"/>
    <property type="project" value="UniProtKB-UniRule"/>
</dbReference>
<protein>
    <recommendedName>
        <fullName evidence="8">Endonuclease III homolog</fullName>
        <ecNumber evidence="8">3.2.2.-</ecNumber>
        <ecNumber evidence="8">4.2.99.18</ecNumber>
    </recommendedName>
    <alternativeName>
        <fullName evidence="8">Bifunctional DNA N-glycosylase/DNA-(apurinic or apyrimidinic site) lyase</fullName>
        <shortName evidence="8">DNA glycosylase/AP lyase</shortName>
    </alternativeName>
</protein>
<dbReference type="SUPFAM" id="SSF48150">
    <property type="entry name" value="DNA-glycosylase"/>
    <property type="match status" value="1"/>
</dbReference>
<dbReference type="InterPro" id="IPR023170">
    <property type="entry name" value="HhH_base_excis_C"/>
</dbReference>
<name>A0AAD6VV05_9AGAR</name>
<dbReference type="Gene3D" id="1.10.1670.10">
    <property type="entry name" value="Helix-hairpin-Helix base-excision DNA repair enzymes (C-terminal)"/>
    <property type="match status" value="1"/>
</dbReference>
<dbReference type="CDD" id="cd00056">
    <property type="entry name" value="ENDO3c"/>
    <property type="match status" value="1"/>
</dbReference>
<comment type="caution">
    <text evidence="8">Lacks conserved residue(s) required for the propagation of feature annotation.</text>
</comment>
<dbReference type="Pfam" id="PF00730">
    <property type="entry name" value="HhH-GPD"/>
    <property type="match status" value="1"/>
</dbReference>
<dbReference type="InterPro" id="IPR000445">
    <property type="entry name" value="HhH_motif"/>
</dbReference>
<dbReference type="Proteomes" id="UP001219525">
    <property type="component" value="Unassembled WGS sequence"/>
</dbReference>
<evidence type="ECO:0000259" key="10">
    <source>
        <dbReference type="SMART" id="SM00478"/>
    </source>
</evidence>
<evidence type="ECO:0000256" key="4">
    <source>
        <dbReference type="ARBA" id="ARBA00023204"/>
    </source>
</evidence>
<comment type="subcellular location">
    <subcellularLocation>
        <location evidence="8">Nucleus</location>
    </subcellularLocation>
    <subcellularLocation>
        <location evidence="8">Mitochondrion</location>
    </subcellularLocation>
</comment>
<gene>
    <name evidence="8" type="primary">NTH1</name>
    <name evidence="11" type="ORF">GGX14DRAFT_670000</name>
</gene>
<evidence type="ECO:0000256" key="1">
    <source>
        <dbReference type="ARBA" id="ARBA00008343"/>
    </source>
</evidence>
<organism evidence="11 12">
    <name type="scientific">Mycena pura</name>
    <dbReference type="NCBI Taxonomy" id="153505"/>
    <lineage>
        <taxon>Eukaryota</taxon>
        <taxon>Fungi</taxon>
        <taxon>Dikarya</taxon>
        <taxon>Basidiomycota</taxon>
        <taxon>Agaricomycotina</taxon>
        <taxon>Agaricomycetes</taxon>
        <taxon>Agaricomycetidae</taxon>
        <taxon>Agaricales</taxon>
        <taxon>Marasmiineae</taxon>
        <taxon>Mycenaceae</taxon>
        <taxon>Mycena</taxon>
    </lineage>
</organism>
<evidence type="ECO:0000256" key="3">
    <source>
        <dbReference type="ARBA" id="ARBA00022801"/>
    </source>
</evidence>
<dbReference type="PROSITE" id="PS01155">
    <property type="entry name" value="ENDONUCLEASE_III_2"/>
    <property type="match status" value="1"/>
</dbReference>
<keyword evidence="8" id="KW-0539">Nucleus</keyword>
<dbReference type="InterPro" id="IPR011257">
    <property type="entry name" value="DNA_glycosylase"/>
</dbReference>
<feature type="domain" description="HhH-GPD" evidence="10">
    <location>
        <begin position="148"/>
        <end position="299"/>
    </location>
</feature>
<comment type="catalytic activity">
    <reaction evidence="7 8">
        <text>2'-deoxyribonucleotide-(2'-deoxyribose 5'-phosphate)-2'-deoxyribonucleotide-DNA = a 3'-end 2'-deoxyribonucleotide-(2,3-dehydro-2,3-deoxyribose 5'-phosphate)-DNA + a 5'-end 5'-phospho-2'-deoxyribonucleoside-DNA + H(+)</text>
        <dbReference type="Rhea" id="RHEA:66592"/>
        <dbReference type="Rhea" id="RHEA-COMP:13180"/>
        <dbReference type="Rhea" id="RHEA-COMP:16897"/>
        <dbReference type="Rhea" id="RHEA-COMP:17067"/>
        <dbReference type="ChEBI" id="CHEBI:15378"/>
        <dbReference type="ChEBI" id="CHEBI:136412"/>
        <dbReference type="ChEBI" id="CHEBI:157695"/>
        <dbReference type="ChEBI" id="CHEBI:167181"/>
        <dbReference type="EC" id="4.2.99.18"/>
    </reaction>
</comment>
<sequence>MPGLRRTSTRLSSRVSPYNSGVTLYKVEEDATRPPATPRRQTRVKIELEEVQAEPFPSLSPDAPEKSSEEPTKSLSRKSSSPKKVTPHKKALETPHPAPARWREMYDAIKTMRSEIDAPVDTMGCQMAQRHETDPKVRLFITLVSLILSPQTTDKVVDAAVITLRTALGGSVSLDAVLAADPIVISDAINKVGMWRAKTKYLKASAEKLRDDFDGDVPQTIEDLLTLPGVGPKVGFLVLQSAWNINDGIGVDVHVHRITGLLGWHNAKTPEDARISLESWLPKELHREINPLLVGFGQEICKKKPLCGKCTLATSKLCPSAKLPKW</sequence>
<evidence type="ECO:0000256" key="9">
    <source>
        <dbReference type="SAM" id="MobiDB-lite"/>
    </source>
</evidence>
<dbReference type="GO" id="GO:0005739">
    <property type="term" value="C:mitochondrion"/>
    <property type="evidence" value="ECO:0007669"/>
    <property type="project" value="UniProtKB-SubCell"/>
</dbReference>
<keyword evidence="4 8" id="KW-0234">DNA repair</keyword>
<reference evidence="11" key="1">
    <citation type="submission" date="2023-03" db="EMBL/GenBank/DDBJ databases">
        <title>Massive genome expansion in bonnet fungi (Mycena s.s.) driven by repeated elements and novel gene families across ecological guilds.</title>
        <authorList>
            <consortium name="Lawrence Berkeley National Laboratory"/>
            <person name="Harder C.B."/>
            <person name="Miyauchi S."/>
            <person name="Viragh M."/>
            <person name="Kuo A."/>
            <person name="Thoen E."/>
            <person name="Andreopoulos B."/>
            <person name="Lu D."/>
            <person name="Skrede I."/>
            <person name="Drula E."/>
            <person name="Henrissat B."/>
            <person name="Morin E."/>
            <person name="Kohler A."/>
            <person name="Barry K."/>
            <person name="LaButti K."/>
            <person name="Morin E."/>
            <person name="Salamov A."/>
            <person name="Lipzen A."/>
            <person name="Mereny Z."/>
            <person name="Hegedus B."/>
            <person name="Baldrian P."/>
            <person name="Stursova M."/>
            <person name="Weitz H."/>
            <person name="Taylor A."/>
            <person name="Grigoriev I.V."/>
            <person name="Nagy L.G."/>
            <person name="Martin F."/>
            <person name="Kauserud H."/>
        </authorList>
    </citation>
    <scope>NUCLEOTIDE SEQUENCE</scope>
    <source>
        <strain evidence="11">9144</strain>
    </source>
</reference>
<evidence type="ECO:0000256" key="5">
    <source>
        <dbReference type="ARBA" id="ARBA00023239"/>
    </source>
</evidence>
<dbReference type="GO" id="GO:0005634">
    <property type="term" value="C:nucleus"/>
    <property type="evidence" value="ECO:0007669"/>
    <property type="project" value="UniProtKB-SubCell"/>
</dbReference>
<evidence type="ECO:0000256" key="6">
    <source>
        <dbReference type="ARBA" id="ARBA00023295"/>
    </source>
</evidence>
<dbReference type="HAMAP" id="MF_03183">
    <property type="entry name" value="Endonuclease_III_Nth"/>
    <property type="match status" value="1"/>
</dbReference>
<dbReference type="PANTHER" id="PTHR43286:SF1">
    <property type="entry name" value="ENDONUCLEASE III-LIKE PROTEIN 1"/>
    <property type="match status" value="1"/>
</dbReference>
<keyword evidence="3 8" id="KW-0378">Hydrolase</keyword>
<dbReference type="PANTHER" id="PTHR43286">
    <property type="entry name" value="ENDONUCLEASE III-LIKE PROTEIN 1"/>
    <property type="match status" value="1"/>
</dbReference>
<feature type="compositionally biased region" description="Low complexity" evidence="9">
    <location>
        <begin position="73"/>
        <end position="84"/>
    </location>
</feature>
<dbReference type="Pfam" id="PF00633">
    <property type="entry name" value="HHH"/>
    <property type="match status" value="1"/>
</dbReference>
<dbReference type="InterPro" id="IPR003265">
    <property type="entry name" value="HhH-GPD_domain"/>
</dbReference>
<dbReference type="EMBL" id="JARJCW010000008">
    <property type="protein sequence ID" value="KAJ7221509.1"/>
    <property type="molecule type" value="Genomic_DNA"/>
</dbReference>
<dbReference type="EC" id="4.2.99.18" evidence="8"/>
<dbReference type="GO" id="GO:0140078">
    <property type="term" value="F:class I DNA-(apurinic or apyrimidinic site) endonuclease activity"/>
    <property type="evidence" value="ECO:0007669"/>
    <property type="project" value="UniProtKB-EC"/>
</dbReference>
<dbReference type="AlphaFoldDB" id="A0AAD6VV05"/>
<evidence type="ECO:0000313" key="12">
    <source>
        <dbReference type="Proteomes" id="UP001219525"/>
    </source>
</evidence>
<keyword evidence="5 8" id="KW-0456">Lyase</keyword>
<keyword evidence="12" id="KW-1185">Reference proteome</keyword>